<keyword evidence="4 8" id="KW-0058">Aromatic hydrocarbons catabolism</keyword>
<dbReference type="Gene3D" id="3.10.180.10">
    <property type="entry name" value="2,3-Dihydroxybiphenyl 1,2-Dioxygenase, domain 1"/>
    <property type="match status" value="2"/>
</dbReference>
<dbReference type="PANTHER" id="PTHR21366:SF14">
    <property type="entry name" value="GLYOXALASE DOMAIN-CONTAINING PROTEIN 5"/>
    <property type="match status" value="1"/>
</dbReference>
<dbReference type="EMBL" id="CP096568">
    <property type="protein sequence ID" value="UPU47037.1"/>
    <property type="molecule type" value="Genomic_DNA"/>
</dbReference>
<proteinExistence type="inferred from homology"/>
<feature type="domain" description="VOC" evidence="9">
    <location>
        <begin position="152"/>
        <end position="273"/>
    </location>
</feature>
<organism evidence="10 11">
    <name type="scientific">Rhodococcus qingshengii JCM 15477</name>
    <dbReference type="NCBI Taxonomy" id="1303681"/>
    <lineage>
        <taxon>Bacteria</taxon>
        <taxon>Bacillati</taxon>
        <taxon>Actinomycetota</taxon>
        <taxon>Actinomycetes</taxon>
        <taxon>Mycobacteriales</taxon>
        <taxon>Nocardiaceae</taxon>
        <taxon>Rhodococcus</taxon>
        <taxon>Rhodococcus erythropolis group</taxon>
    </lineage>
</organism>
<evidence type="ECO:0000256" key="8">
    <source>
        <dbReference type="RuleBase" id="RU000683"/>
    </source>
</evidence>
<dbReference type="InterPro" id="IPR050383">
    <property type="entry name" value="GlyoxalaseI/FosfomycinResist"/>
</dbReference>
<keyword evidence="3" id="KW-0479">Metal-binding</keyword>
<dbReference type="CDD" id="cd07237">
    <property type="entry name" value="BphC1-RGP6_C_like"/>
    <property type="match status" value="1"/>
</dbReference>
<dbReference type="GO" id="GO:0008198">
    <property type="term" value="F:ferrous iron binding"/>
    <property type="evidence" value="ECO:0007669"/>
    <property type="project" value="InterPro"/>
</dbReference>
<evidence type="ECO:0000256" key="4">
    <source>
        <dbReference type="ARBA" id="ARBA00022797"/>
    </source>
</evidence>
<dbReference type="PANTHER" id="PTHR21366">
    <property type="entry name" value="GLYOXALASE FAMILY PROTEIN"/>
    <property type="match status" value="1"/>
</dbReference>
<feature type="domain" description="VOC" evidence="9">
    <location>
        <begin position="13"/>
        <end position="129"/>
    </location>
</feature>
<reference evidence="11" key="1">
    <citation type="journal article" date="2022" name="Environ. Microbiol.">
        <title>Functional analysis, diversity, and distribution of carbendazim hydrolases MheI and CbmA, responsible for the initial step in carbendazim degradation.</title>
        <authorList>
            <person name="Zhang M."/>
            <person name="Bai X."/>
            <person name="Li Q."/>
            <person name="Zhang L."/>
            <person name="Zhu Q."/>
            <person name="Gao S."/>
            <person name="Ke Z."/>
            <person name="Jiang M."/>
            <person name="Hu J."/>
            <person name="Qiu J."/>
            <person name="Hong Q."/>
        </authorList>
    </citation>
    <scope>NUCLEOTIDE SEQUENCE [LARGE SCALE GENOMIC DNA]</scope>
    <source>
        <strain evidence="11">djl-6</strain>
    </source>
</reference>
<dbReference type="InterPro" id="IPR029068">
    <property type="entry name" value="Glyas_Bleomycin-R_OHBP_Dase"/>
</dbReference>
<dbReference type="CDD" id="cd07252">
    <property type="entry name" value="BphC1-RGP6_N_like"/>
    <property type="match status" value="1"/>
</dbReference>
<dbReference type="GO" id="GO:0051213">
    <property type="term" value="F:dioxygenase activity"/>
    <property type="evidence" value="ECO:0007669"/>
    <property type="project" value="UniProtKB-KW"/>
</dbReference>
<sequence>MDRSILMVPRISQLAYVGFRVADLNEWRSFGTDLLGLEVASSDGDEDVLRLRMDERAFRIELSRDESESLERVGWEVPLERDFEIILDRLSAYGVKVIEGSADVNSRRHYARTAAFVDPSGIPSEIAYSPIIAAQPYASPRPSDGFVAGELGLGHLFLYVEDVTVATSFYCDVLGFEVTDYIVWPEAGIDAVFLRCNARHHSIALGKGRPDQIGTLEHIMLEARSIDDVGRAMDAVIRAEVPLFSTLGRHINDRMLSFYACAPSGILVEYGCDALQVPNGSSWGVKQYTTGHTWGHNLVGNEVSPLPFRRADQFSDARGRT</sequence>
<evidence type="ECO:0000256" key="1">
    <source>
        <dbReference type="ARBA" id="ARBA00001954"/>
    </source>
</evidence>
<accession>A0AB38RP90</accession>
<evidence type="ECO:0000256" key="6">
    <source>
        <dbReference type="ARBA" id="ARBA00023002"/>
    </source>
</evidence>
<dbReference type="AlphaFoldDB" id="A0AB38RP90"/>
<evidence type="ECO:0000313" key="10">
    <source>
        <dbReference type="EMBL" id="UPU47037.1"/>
    </source>
</evidence>
<evidence type="ECO:0000256" key="7">
    <source>
        <dbReference type="ARBA" id="ARBA00023004"/>
    </source>
</evidence>
<dbReference type="Pfam" id="PF00903">
    <property type="entry name" value="Glyoxalase"/>
    <property type="match status" value="1"/>
</dbReference>
<keyword evidence="10" id="KW-0614">Plasmid</keyword>
<dbReference type="InterPro" id="IPR037523">
    <property type="entry name" value="VOC_core"/>
</dbReference>
<comment type="similarity">
    <text evidence="2 8">Belongs to the extradiol ring-cleavage dioxygenase family.</text>
</comment>
<name>A0AB38RP90_RHOSG</name>
<keyword evidence="5 8" id="KW-0223">Dioxygenase</keyword>
<protein>
    <submittedName>
        <fullName evidence="10">VOC family protein</fullName>
    </submittedName>
</protein>
<dbReference type="SUPFAM" id="SSF54593">
    <property type="entry name" value="Glyoxalase/Bleomycin resistance protein/Dihydroxybiphenyl dioxygenase"/>
    <property type="match status" value="1"/>
</dbReference>
<keyword evidence="6 8" id="KW-0560">Oxidoreductase</keyword>
<dbReference type="InterPro" id="IPR000486">
    <property type="entry name" value="Xdiol_ring_cleave_dOase_1/2"/>
</dbReference>
<keyword evidence="7 8" id="KW-0408">Iron</keyword>
<dbReference type="InterPro" id="IPR004360">
    <property type="entry name" value="Glyas_Fos-R_dOase_dom"/>
</dbReference>
<dbReference type="Pfam" id="PF22632">
    <property type="entry name" value="BphC_D1"/>
    <property type="match status" value="1"/>
</dbReference>
<dbReference type="PROSITE" id="PS00082">
    <property type="entry name" value="EXTRADIOL_DIOXYGENAS"/>
    <property type="match status" value="1"/>
</dbReference>
<evidence type="ECO:0000313" key="11">
    <source>
        <dbReference type="Proteomes" id="UP000831484"/>
    </source>
</evidence>
<dbReference type="PROSITE" id="PS51819">
    <property type="entry name" value="VOC"/>
    <property type="match status" value="2"/>
</dbReference>
<evidence type="ECO:0000256" key="5">
    <source>
        <dbReference type="ARBA" id="ARBA00022964"/>
    </source>
</evidence>
<evidence type="ECO:0000256" key="2">
    <source>
        <dbReference type="ARBA" id="ARBA00008784"/>
    </source>
</evidence>
<geneLocation type="plasmid" evidence="10 11">
    <name>pdjl-6-5</name>
</geneLocation>
<evidence type="ECO:0000259" key="9">
    <source>
        <dbReference type="PROSITE" id="PS51819"/>
    </source>
</evidence>
<comment type="cofactor">
    <cofactor evidence="1 8">
        <name>Fe(2+)</name>
        <dbReference type="ChEBI" id="CHEBI:29033"/>
    </cofactor>
</comment>
<gene>
    <name evidence="10" type="ORF">M0639_33720</name>
</gene>
<keyword evidence="11" id="KW-1185">Reference proteome</keyword>
<dbReference type="Proteomes" id="UP000831484">
    <property type="component" value="Plasmid pdjl-6-5"/>
</dbReference>
<evidence type="ECO:0000256" key="3">
    <source>
        <dbReference type="ARBA" id="ARBA00022723"/>
    </source>
</evidence>
<dbReference type="RefSeq" id="WP_076949052.1">
    <property type="nucleotide sequence ID" value="NZ_CP096568.1"/>
</dbReference>